<dbReference type="Proteomes" id="UP000014760">
    <property type="component" value="Unassembled WGS sequence"/>
</dbReference>
<evidence type="ECO:0000256" key="3">
    <source>
        <dbReference type="ARBA" id="ARBA00022729"/>
    </source>
</evidence>
<dbReference type="Gene3D" id="2.30.30.40">
    <property type="entry name" value="SH3 Domains"/>
    <property type="match status" value="1"/>
</dbReference>
<reference evidence="13" key="3">
    <citation type="submission" date="2015-06" db="UniProtKB">
        <authorList>
            <consortium name="EnsemblMetazoa"/>
        </authorList>
    </citation>
    <scope>IDENTIFICATION</scope>
</reference>
<dbReference type="HOGENOM" id="CLU_254189_0_0_1"/>
<feature type="chain" id="PRO_5008786943" description="SH3 domain-containing protein" evidence="10">
    <location>
        <begin position="19"/>
        <end position="1403"/>
    </location>
</feature>
<reference evidence="12 14" key="2">
    <citation type="journal article" date="2013" name="Nature">
        <title>Insights into bilaterian evolution from three spiralian genomes.</title>
        <authorList>
            <person name="Simakov O."/>
            <person name="Marletaz F."/>
            <person name="Cho S.J."/>
            <person name="Edsinger-Gonzales E."/>
            <person name="Havlak P."/>
            <person name="Hellsten U."/>
            <person name="Kuo D.H."/>
            <person name="Larsson T."/>
            <person name="Lv J."/>
            <person name="Arendt D."/>
            <person name="Savage R."/>
            <person name="Osoegawa K."/>
            <person name="de Jong P."/>
            <person name="Grimwood J."/>
            <person name="Chapman J.A."/>
            <person name="Shapiro H."/>
            <person name="Aerts A."/>
            <person name="Otillar R.P."/>
            <person name="Terry A.Y."/>
            <person name="Boore J.L."/>
            <person name="Grigoriev I.V."/>
            <person name="Lindberg D.R."/>
            <person name="Seaver E.C."/>
            <person name="Weisblat D.A."/>
            <person name="Putnam N.H."/>
            <person name="Rokhsar D.S."/>
        </authorList>
    </citation>
    <scope>NUCLEOTIDE SEQUENCE</scope>
    <source>
        <strain evidence="12 14">I ESC-2004</strain>
    </source>
</reference>
<evidence type="ECO:0000313" key="12">
    <source>
        <dbReference type="EMBL" id="ELT90281.1"/>
    </source>
</evidence>
<dbReference type="GO" id="GO:0070971">
    <property type="term" value="C:endoplasmic reticulum exit site"/>
    <property type="evidence" value="ECO:0007669"/>
    <property type="project" value="TreeGrafter"/>
</dbReference>
<evidence type="ECO:0000313" key="13">
    <source>
        <dbReference type="EnsemblMetazoa" id="CapteP225110"/>
    </source>
</evidence>
<comment type="subcellular location">
    <subcellularLocation>
        <location evidence="1">Endoplasmic reticulum membrane</location>
        <topology evidence="1">Single-pass membrane protein</topology>
    </subcellularLocation>
</comment>
<feature type="compositionally biased region" description="Basic and acidic residues" evidence="9">
    <location>
        <begin position="274"/>
        <end position="283"/>
    </location>
</feature>
<dbReference type="OMA" id="LHDHKKE"/>
<protein>
    <recommendedName>
        <fullName evidence="11">SH3 domain-containing protein</fullName>
    </recommendedName>
</protein>
<reference evidence="14" key="1">
    <citation type="submission" date="2012-12" db="EMBL/GenBank/DDBJ databases">
        <authorList>
            <person name="Hellsten U."/>
            <person name="Grimwood J."/>
            <person name="Chapman J.A."/>
            <person name="Shapiro H."/>
            <person name="Aerts A."/>
            <person name="Otillar R.P."/>
            <person name="Terry A.Y."/>
            <person name="Boore J.L."/>
            <person name="Simakov O."/>
            <person name="Marletaz F."/>
            <person name="Cho S.-J."/>
            <person name="Edsinger-Gonzales E."/>
            <person name="Havlak P."/>
            <person name="Kuo D.-H."/>
            <person name="Larsson T."/>
            <person name="Lv J."/>
            <person name="Arendt D."/>
            <person name="Savage R."/>
            <person name="Osoegawa K."/>
            <person name="de Jong P."/>
            <person name="Lindberg D.R."/>
            <person name="Seaver E.C."/>
            <person name="Weisblat D.A."/>
            <person name="Putnam N.H."/>
            <person name="Grigoriev I.V."/>
            <person name="Rokhsar D.S."/>
        </authorList>
    </citation>
    <scope>NUCLEOTIDE SEQUENCE</scope>
    <source>
        <strain evidence="14">I ESC-2004</strain>
    </source>
</reference>
<dbReference type="EMBL" id="AMQN01003121">
    <property type="status" value="NOT_ANNOTATED_CDS"/>
    <property type="molecule type" value="Genomic_DNA"/>
</dbReference>
<dbReference type="InterPro" id="IPR051500">
    <property type="entry name" value="cTAGE_MIA/OTOR"/>
</dbReference>
<name>R7TFG5_CAPTE</name>
<dbReference type="SMART" id="SM00326">
    <property type="entry name" value="SH3"/>
    <property type="match status" value="1"/>
</dbReference>
<evidence type="ECO:0000256" key="6">
    <source>
        <dbReference type="ARBA" id="ARBA00023180"/>
    </source>
</evidence>
<keyword evidence="14" id="KW-1185">Reference proteome</keyword>
<evidence type="ECO:0000256" key="2">
    <source>
        <dbReference type="ARBA" id="ARBA00022443"/>
    </source>
</evidence>
<dbReference type="SUPFAM" id="SSF50044">
    <property type="entry name" value="SH3-domain"/>
    <property type="match status" value="1"/>
</dbReference>
<feature type="signal peptide" evidence="10">
    <location>
        <begin position="1"/>
        <end position="18"/>
    </location>
</feature>
<feature type="compositionally biased region" description="Basic and acidic residues" evidence="9">
    <location>
        <begin position="618"/>
        <end position="633"/>
    </location>
</feature>
<feature type="compositionally biased region" description="Low complexity" evidence="9">
    <location>
        <begin position="605"/>
        <end position="614"/>
    </location>
</feature>
<keyword evidence="3 10" id="KW-0732">Signal</keyword>
<evidence type="ECO:0000256" key="8">
    <source>
        <dbReference type="SAM" id="Coils"/>
    </source>
</evidence>
<organism evidence="12">
    <name type="scientific">Capitella teleta</name>
    <name type="common">Polychaete worm</name>
    <dbReference type="NCBI Taxonomy" id="283909"/>
    <lineage>
        <taxon>Eukaryota</taxon>
        <taxon>Metazoa</taxon>
        <taxon>Spiralia</taxon>
        <taxon>Lophotrochozoa</taxon>
        <taxon>Annelida</taxon>
        <taxon>Polychaeta</taxon>
        <taxon>Sedentaria</taxon>
        <taxon>Scolecida</taxon>
        <taxon>Capitellidae</taxon>
        <taxon>Capitella</taxon>
    </lineage>
</organism>
<evidence type="ECO:0000256" key="5">
    <source>
        <dbReference type="ARBA" id="ARBA00023054"/>
    </source>
</evidence>
<feature type="compositionally biased region" description="Basic and acidic residues" evidence="9">
    <location>
        <begin position="466"/>
        <end position="585"/>
    </location>
</feature>
<keyword evidence="4" id="KW-0256">Endoplasmic reticulum</keyword>
<dbReference type="GO" id="GO:0005789">
    <property type="term" value="C:endoplasmic reticulum membrane"/>
    <property type="evidence" value="ECO:0007669"/>
    <property type="project" value="UniProtKB-SubCell"/>
</dbReference>
<feature type="compositionally biased region" description="Basic and acidic residues" evidence="9">
    <location>
        <begin position="252"/>
        <end position="266"/>
    </location>
</feature>
<proteinExistence type="predicted"/>
<feature type="compositionally biased region" description="Basic and acidic residues" evidence="9">
    <location>
        <begin position="164"/>
        <end position="181"/>
    </location>
</feature>
<dbReference type="InterPro" id="IPR036028">
    <property type="entry name" value="SH3-like_dom_sf"/>
</dbReference>
<dbReference type="PANTHER" id="PTHR23158">
    <property type="entry name" value="MELANOMA INHIBITORY ACTIVITY-RELATED"/>
    <property type="match status" value="1"/>
</dbReference>
<feature type="compositionally biased region" description="Basic and acidic residues" evidence="9">
    <location>
        <begin position="424"/>
        <end position="443"/>
    </location>
</feature>
<keyword evidence="5 8" id="KW-0175">Coiled coil</keyword>
<sequence length="1403" mass="157888">MANLSLLPFLVYPLFLSSFNCLSDLRLCLDDKCEQPISEVKALVDHITDDANLLTFNKGDQIIVHSKEAGTDRSLWGGTVNGRAGYFPHEFVTPLTDFSKETPEKLLPTLPFVVEEIVNKVFDPTEGDGIDEEEEVKSEDDDEDPTEEKEEETPGEEGGMLGGGKEEEKELEKGEEPKSQEDAPASMFTEDLNSLLEGINSGEAEEFDDVEGEGRDANAEATLNKVLQDGISVEDDDDVNDDETDENLNNEGKLDVSKEEKLRTEEEMLEDEENWKNEDFERNDRLLSEKLALERKQLLEQEKLRLLRQKELNALLKSSQNPPQQGLEDDEDIDEEDDEDLYEDDDDYYEDEYYGDDDDEFYDEMEEEEEAASLEEKEEAKKGGGEEGKSEAPVALGTLAEEVGKGKDVPEEKNVLEENELEAAEMKVEQGEEKTEPKEEKIPEMINENIEEKDEKVQSVEVTSEPDEKKEDPEAKKDDLEEKKNEPEATKDDPEEKKDEPEAKNVEPEEKKDEPEAMKDEMEEKKDEPEAKNVEPEEKKDEPEVMKDEMEEKNDEPEAKNVEAEEKKDEPEAMKDQPEEKKDEPELKEDEPEDIIQEEDEANKTNENNTELNEMIAELEKKKSDEVKEEDKNLQFGVKQENEGKDEEADQTADDDTEASEEMKQVGSDGTTTIISDGTTLLEYPGGAHIIQPTEAPVSDAPVVSETPELSSQSSQLEDILTTEPVVSASSLDQVTEKFNATAADVVADVVPSMDAYVSTGEFVSRKPLEALEDIVASTPVDEPSVAEEAPTQVPPSWNSGRTVEEMIEDEPYVPAPEDVGFFHWFDGCVGWLDEPLAAFVEKLPSSVKPMFAHEPFLGLSPPRAVLLAFVISWLCSFCLVGYCFSSGKRTTGRPSSKQSSAEVGKITEELFMANKENENLQRELDLAQKKLHNQALQDTIAAQQQQVMDVTGTMTLQQQQIEALSAQNSDLENKLYSAEDEMANVTESTERHREECLELHTKLEAVNEELSVMCTFKDKLFLETEKMNEREKENKAEMNQLSAQIDVLRSENQAKDSEIQSLRVMFTELEAINQALKLRQENEDESEESGVQRVIADMMDVSTAKAAMASAEEERSAMASELASIKERNSQLLSEIEEVNNEVEVAHTAQRTAVLRQQEAETKLKVLKEYYNEKELEMQKELGAQSLKEKYSSTELEKMGHESKMLTDEVLSSKRRVTDLEAEITKIDQSSRSLLREQEEKCHDNWLKYRESERKREALEKENFSMRELCAKWNEASWPHPSPRGPANAPPSLLVSTLTDGDCQTLLIISDPLVQDPYPLATPCTVDRIVCLLGQCTLTCDLLGRTSDRLSTHPAPTPWAPAPLPCIGGTPLSTEAPLPPWDATANPRIHNYSDATFHAILI</sequence>
<evidence type="ECO:0000256" key="1">
    <source>
        <dbReference type="ARBA" id="ARBA00004389"/>
    </source>
</evidence>
<feature type="region of interest" description="Disordered" evidence="9">
    <location>
        <begin position="123"/>
        <end position="283"/>
    </location>
</feature>
<dbReference type="GO" id="GO:0009306">
    <property type="term" value="P:protein secretion"/>
    <property type="evidence" value="ECO:0007669"/>
    <property type="project" value="TreeGrafter"/>
</dbReference>
<evidence type="ECO:0000256" key="4">
    <source>
        <dbReference type="ARBA" id="ARBA00022824"/>
    </source>
</evidence>
<keyword evidence="2 7" id="KW-0728">SH3 domain</keyword>
<dbReference type="EMBL" id="KB310993">
    <property type="protein sequence ID" value="ELT90281.1"/>
    <property type="molecule type" value="Genomic_DNA"/>
</dbReference>
<feature type="domain" description="SH3" evidence="11">
    <location>
        <begin position="35"/>
        <end position="97"/>
    </location>
</feature>
<dbReference type="Pfam" id="PF07653">
    <property type="entry name" value="SH3_2"/>
    <property type="match status" value="1"/>
</dbReference>
<dbReference type="GO" id="GO:0006888">
    <property type="term" value="P:endoplasmic reticulum to Golgi vesicle-mediated transport"/>
    <property type="evidence" value="ECO:0007669"/>
    <property type="project" value="TreeGrafter"/>
</dbReference>
<dbReference type="OrthoDB" id="6022771at2759"/>
<accession>R7TFG5</accession>
<feature type="region of interest" description="Disordered" evidence="9">
    <location>
        <begin position="315"/>
        <end position="676"/>
    </location>
</feature>
<evidence type="ECO:0000256" key="7">
    <source>
        <dbReference type="PROSITE-ProRule" id="PRU00192"/>
    </source>
</evidence>
<dbReference type="EMBL" id="AMQN01003120">
    <property type="status" value="NOT_ANNOTATED_CDS"/>
    <property type="molecule type" value="Genomic_DNA"/>
</dbReference>
<feature type="compositionally biased region" description="Acidic residues" evidence="9">
    <location>
        <begin position="586"/>
        <end position="601"/>
    </location>
</feature>
<feature type="region of interest" description="Disordered" evidence="9">
    <location>
        <begin position="780"/>
        <end position="800"/>
    </location>
</feature>
<feature type="compositionally biased region" description="Acidic residues" evidence="9">
    <location>
        <begin position="125"/>
        <end position="155"/>
    </location>
</feature>
<feature type="compositionally biased region" description="Basic and acidic residues" evidence="9">
    <location>
        <begin position="374"/>
        <end position="390"/>
    </location>
</feature>
<dbReference type="PANTHER" id="PTHR23158:SF33">
    <property type="entry name" value="TRANSPORT AND GOLGI ORGANIZATION PROTEIN 1"/>
    <property type="match status" value="1"/>
</dbReference>
<evidence type="ECO:0000259" key="11">
    <source>
        <dbReference type="PROSITE" id="PS50002"/>
    </source>
</evidence>
<dbReference type="FunCoup" id="R7TFG5">
    <property type="interactions" value="310"/>
</dbReference>
<evidence type="ECO:0000256" key="9">
    <source>
        <dbReference type="SAM" id="MobiDB-lite"/>
    </source>
</evidence>
<feature type="coiled-coil region" evidence="8">
    <location>
        <begin position="904"/>
        <end position="1059"/>
    </location>
</feature>
<dbReference type="InterPro" id="IPR001452">
    <property type="entry name" value="SH3_domain"/>
</dbReference>
<feature type="compositionally biased region" description="Basic and acidic residues" evidence="9">
    <location>
        <begin position="402"/>
        <end position="416"/>
    </location>
</feature>
<feature type="compositionally biased region" description="Acidic residues" evidence="9">
    <location>
        <begin position="327"/>
        <end position="373"/>
    </location>
</feature>
<feature type="compositionally biased region" description="Acidic residues" evidence="9">
    <location>
        <begin position="232"/>
        <end position="248"/>
    </location>
</feature>
<dbReference type="PROSITE" id="PS50002">
    <property type="entry name" value="SH3"/>
    <property type="match status" value="1"/>
</dbReference>
<keyword evidence="6" id="KW-0325">Glycoprotein</keyword>
<dbReference type="STRING" id="283909.R7TFG5"/>
<dbReference type="EnsemblMetazoa" id="CapteT225110">
    <property type="protein sequence ID" value="CapteP225110"/>
    <property type="gene ID" value="CapteG225110"/>
</dbReference>
<evidence type="ECO:0000256" key="10">
    <source>
        <dbReference type="SAM" id="SignalP"/>
    </source>
</evidence>
<dbReference type="GO" id="GO:0035459">
    <property type="term" value="P:vesicle cargo loading"/>
    <property type="evidence" value="ECO:0007669"/>
    <property type="project" value="TreeGrafter"/>
</dbReference>
<gene>
    <name evidence="12" type="ORF">CAPTEDRAFT_225110</name>
</gene>
<feature type="coiled-coil region" evidence="8">
    <location>
        <begin position="1109"/>
        <end position="1178"/>
    </location>
</feature>
<evidence type="ECO:0000313" key="14">
    <source>
        <dbReference type="Proteomes" id="UP000014760"/>
    </source>
</evidence>
<feature type="compositionally biased region" description="Acidic residues" evidence="9">
    <location>
        <begin position="644"/>
        <end position="660"/>
    </location>
</feature>